<dbReference type="GO" id="GO:0032878">
    <property type="term" value="P:regulation of establishment or maintenance of cell polarity"/>
    <property type="evidence" value="ECO:0007669"/>
    <property type="project" value="TreeGrafter"/>
</dbReference>
<dbReference type="GO" id="GO:0030866">
    <property type="term" value="P:cortical actin cytoskeleton organization"/>
    <property type="evidence" value="ECO:0007669"/>
    <property type="project" value="TreeGrafter"/>
</dbReference>
<sequence>MFKKWKKGAHIDPQREKVKEDLFSFKKTVEHGFPHHPSAFDYDPILKLMAIGTKTGAIKIFGAPGVEFTGVHPEVNQVLQLHFLHGQVSQINILDDNTMRMWELTTNKDDPLGSQSLTEVGASELAGRPGINQITVVSIKSSNDVMWVGTEGGGIYSLTLPDFNPREGGTIHQDQVMQRSIPDNYKTGKALGPVEAIVEHPNNPSLILIGYSRGLVALWNDSTQSVEKYYLCDKALESVSWHSNCQEFISAHNDGYLCTWRLESSSQHTSYTPYGPFPCKAITKIHWKSSRTEPYVVFSGGMPRANYGDRHCMTVMNGSKHVTFDFTSRVIDFFVICKNAINAGRLEPEFLIVLAEEELIAIDLTQEGWPTLTPPYLASPHASAITCSFHVEDVDEKVWQKISGLAKEGKTNKSTSAWPITGGQNLSPKSVVTRNVLLTGHEDGTVKLWNISSVSMSPLLKIQTSTVFVTDSDGANDGDAFEDQFPPFRKVGEFDPYSDDPRLAIRKVAMCSTTGTLVAGGTAGQVVVFVLSSESIESFITSSAIDVLEGRQDFTWKGHDKLDTKDDHILMKPGYQVNNIIQCQPPASVTSINIHANWGLLGIGTGHGFALFDYLQNKTVLCRCTLEAGDHSAMEGNFSRVKSFKMSLRQSMRRLRGSFGGGGSKRRRGSRRRYKRDNMSQKLQEANKALVDEEETASASGWSPAATGQRRVEARSSEDGMTGMVRCTYFASTFVRDSISATPTFWAGTNSGGVYVFALHVPDYNHRQDHEVTSVVGKHIQLMHRAPVVDITVLDNLGVPVSTNAAKHDGKANNGNAGHATSQHHSLVISSEEQVKVFALPKISAKRKFKLTAVDGSLIRKVAFAKFPAAKNNDYMEHALVSLTNIGEMLVLGQLPLLRPQETYSCISREDPHGISSCLLTASGQGMYLISPSEYERFTLSTVSSIEPVCRV</sequence>
<evidence type="ECO:0000256" key="4">
    <source>
        <dbReference type="ARBA" id="ARBA00022737"/>
    </source>
</evidence>
<dbReference type="GO" id="GO:0006893">
    <property type="term" value="P:Golgi to plasma membrane transport"/>
    <property type="evidence" value="ECO:0007669"/>
    <property type="project" value="TreeGrafter"/>
</dbReference>
<evidence type="ECO:0000256" key="1">
    <source>
        <dbReference type="ARBA" id="ARBA00008070"/>
    </source>
</evidence>
<reference evidence="8" key="2">
    <citation type="submission" date="2025-08" db="UniProtKB">
        <authorList>
            <consortium name="Ensembl"/>
        </authorList>
    </citation>
    <scope>IDENTIFICATION</scope>
</reference>
<accession>H2ZMJ3</accession>
<evidence type="ECO:0000256" key="3">
    <source>
        <dbReference type="ARBA" id="ARBA00022574"/>
    </source>
</evidence>
<dbReference type="InterPro" id="IPR015943">
    <property type="entry name" value="WD40/YVTN_repeat-like_dom_sf"/>
</dbReference>
<evidence type="ECO:0000259" key="7">
    <source>
        <dbReference type="Pfam" id="PF08366"/>
    </source>
</evidence>
<dbReference type="SMART" id="SM00320">
    <property type="entry name" value="WD40"/>
    <property type="match status" value="4"/>
</dbReference>
<evidence type="ECO:0000256" key="2">
    <source>
        <dbReference type="ARBA" id="ARBA00022483"/>
    </source>
</evidence>
<reference evidence="9" key="1">
    <citation type="submission" date="2003-08" db="EMBL/GenBank/DDBJ databases">
        <authorList>
            <person name="Birren B."/>
            <person name="Nusbaum C."/>
            <person name="Abebe A."/>
            <person name="Abouelleil A."/>
            <person name="Adekoya E."/>
            <person name="Ait-zahra M."/>
            <person name="Allen N."/>
            <person name="Allen T."/>
            <person name="An P."/>
            <person name="Anderson M."/>
            <person name="Anderson S."/>
            <person name="Arachchi H."/>
            <person name="Armbruster J."/>
            <person name="Bachantsang P."/>
            <person name="Baldwin J."/>
            <person name="Barry A."/>
            <person name="Bayul T."/>
            <person name="Blitshsteyn B."/>
            <person name="Bloom T."/>
            <person name="Blye J."/>
            <person name="Boguslavskiy L."/>
            <person name="Borowsky M."/>
            <person name="Boukhgalter B."/>
            <person name="Brunache A."/>
            <person name="Butler J."/>
            <person name="Calixte N."/>
            <person name="Calvo S."/>
            <person name="Camarata J."/>
            <person name="Campo K."/>
            <person name="Chang J."/>
            <person name="Cheshatsang Y."/>
            <person name="Citroen M."/>
            <person name="Collymore A."/>
            <person name="Considine T."/>
            <person name="Cook A."/>
            <person name="Cooke P."/>
            <person name="Corum B."/>
            <person name="Cuomo C."/>
            <person name="David R."/>
            <person name="Dawoe T."/>
            <person name="Degray S."/>
            <person name="Dodge S."/>
            <person name="Dooley K."/>
            <person name="Dorje P."/>
            <person name="Dorjee K."/>
            <person name="Dorris L."/>
            <person name="Duffey N."/>
            <person name="Dupes A."/>
            <person name="Elkins T."/>
            <person name="Engels R."/>
            <person name="Erickson J."/>
            <person name="Farina A."/>
            <person name="Faro S."/>
            <person name="Ferreira P."/>
            <person name="Fischer H."/>
            <person name="Fitzgerald M."/>
            <person name="Foley K."/>
            <person name="Gage D."/>
            <person name="Galagan J."/>
            <person name="Gearin G."/>
            <person name="Gnerre S."/>
            <person name="Gnirke A."/>
            <person name="Goyette A."/>
            <person name="Graham J."/>
            <person name="Grandbois E."/>
            <person name="Gyaltsen K."/>
            <person name="Hafez N."/>
            <person name="Hagopian D."/>
            <person name="Hagos B."/>
            <person name="Hall J."/>
            <person name="Hatcher B."/>
            <person name="Heller A."/>
            <person name="Higgins H."/>
            <person name="Honan T."/>
            <person name="Horn A."/>
            <person name="Houde N."/>
            <person name="Hughes L."/>
            <person name="Hulme W."/>
            <person name="Husby E."/>
            <person name="Iliev I."/>
            <person name="Jaffe D."/>
            <person name="Jones C."/>
            <person name="Kamal M."/>
            <person name="Kamat A."/>
            <person name="Kamvysselis M."/>
            <person name="Karlsson E."/>
            <person name="Kells C."/>
            <person name="Kieu A."/>
            <person name="Kisner P."/>
            <person name="Kodira C."/>
            <person name="Kulbokas E."/>
            <person name="Labutti K."/>
            <person name="Lama D."/>
            <person name="Landers T."/>
            <person name="Leger J."/>
            <person name="Levine S."/>
            <person name="Lewis D."/>
            <person name="Lewis T."/>
            <person name="Lindblad-toh K."/>
            <person name="Liu X."/>
            <person name="Lokyitsang T."/>
            <person name="Lokyitsang Y."/>
            <person name="Lucien O."/>
            <person name="Lui A."/>
            <person name="Ma L.J."/>
            <person name="Mabbitt R."/>
            <person name="Macdonald J."/>
            <person name="Maclean C."/>
            <person name="Major J."/>
            <person name="Manning J."/>
            <person name="Marabella R."/>
            <person name="Maru K."/>
            <person name="Matthews C."/>
            <person name="Mauceli E."/>
            <person name="Mccarthy M."/>
            <person name="Mcdonough S."/>
            <person name="Mcghee T."/>
            <person name="Meldrim J."/>
            <person name="Meneus L."/>
            <person name="Mesirov J."/>
            <person name="Mihalev A."/>
            <person name="Mihova T."/>
            <person name="Mikkelsen T."/>
            <person name="Mlenga V."/>
            <person name="Moru K."/>
            <person name="Mozes J."/>
            <person name="Mulrain L."/>
            <person name="Munson G."/>
            <person name="Naylor J."/>
            <person name="Newes C."/>
            <person name="Nguyen C."/>
            <person name="Nguyen N."/>
            <person name="Nguyen T."/>
            <person name="Nicol R."/>
            <person name="Nielsen C."/>
            <person name="Nizzari M."/>
            <person name="Norbu C."/>
            <person name="Norbu N."/>
            <person name="O'donnell P."/>
            <person name="Okoawo O."/>
            <person name="O'leary S."/>
            <person name="Omotosho B."/>
            <person name="O'neill K."/>
            <person name="Osman S."/>
            <person name="Parker S."/>
            <person name="Perrin D."/>
            <person name="Phunkhang P."/>
            <person name="Piqani B."/>
            <person name="Purcell S."/>
            <person name="Rachupka T."/>
            <person name="Ramasamy U."/>
            <person name="Rameau R."/>
            <person name="Ray V."/>
            <person name="Raymond C."/>
            <person name="Retta R."/>
            <person name="Richardson S."/>
            <person name="Rise C."/>
            <person name="Rodriguez J."/>
            <person name="Rogers J."/>
            <person name="Rogov P."/>
            <person name="Rutman M."/>
            <person name="Schupbach R."/>
            <person name="Seaman C."/>
            <person name="Settipalli S."/>
            <person name="Sharpe T."/>
            <person name="Sheridan J."/>
            <person name="Sherpa N."/>
            <person name="Shi J."/>
            <person name="Smirnov S."/>
            <person name="Smith C."/>
            <person name="Sougnez C."/>
            <person name="Spencer B."/>
            <person name="Stalker J."/>
            <person name="Stange-thomann N."/>
            <person name="Stavropoulos S."/>
            <person name="Stetson K."/>
            <person name="Stone C."/>
            <person name="Stone S."/>
            <person name="Stubbs M."/>
            <person name="Talamas J."/>
            <person name="Tchuinga P."/>
            <person name="Tenzing P."/>
            <person name="Tesfaye S."/>
            <person name="Theodore J."/>
            <person name="Thoulutsang Y."/>
            <person name="Topham K."/>
            <person name="Towey S."/>
            <person name="Tsamla T."/>
            <person name="Tsomo N."/>
            <person name="Vallee D."/>
            <person name="Vassiliev H."/>
            <person name="Venkataraman V."/>
            <person name="Vinson J."/>
            <person name="Vo A."/>
            <person name="Wade C."/>
            <person name="Wang S."/>
            <person name="Wangchuk T."/>
            <person name="Wangdi T."/>
            <person name="Whittaker C."/>
            <person name="Wilkinson J."/>
            <person name="Wu Y."/>
            <person name="Wyman D."/>
            <person name="Yadav S."/>
            <person name="Yang S."/>
            <person name="Yang X."/>
            <person name="Yeager S."/>
            <person name="Yee E."/>
            <person name="Young G."/>
            <person name="Zainoun J."/>
            <person name="Zembeck L."/>
            <person name="Zimmer A."/>
            <person name="Zody M."/>
            <person name="Lander E."/>
        </authorList>
    </citation>
    <scope>NUCLEOTIDE SEQUENCE [LARGE SCALE GENOMIC DNA]</scope>
</reference>
<name>H2ZMJ3_CIOSA</name>
<dbReference type="OMA" id="TKNHSRP"/>
<dbReference type="GO" id="GO:0051294">
    <property type="term" value="P:establishment of spindle orientation"/>
    <property type="evidence" value="ECO:0007669"/>
    <property type="project" value="TreeGrafter"/>
</dbReference>
<reference evidence="8" key="3">
    <citation type="submission" date="2025-09" db="UniProtKB">
        <authorList>
            <consortium name="Ensembl"/>
        </authorList>
    </citation>
    <scope>IDENTIFICATION</scope>
</reference>
<organism evidence="8 9">
    <name type="scientific">Ciona savignyi</name>
    <name type="common">Pacific transparent sea squirt</name>
    <dbReference type="NCBI Taxonomy" id="51511"/>
    <lineage>
        <taxon>Eukaryota</taxon>
        <taxon>Metazoa</taxon>
        <taxon>Chordata</taxon>
        <taxon>Tunicata</taxon>
        <taxon>Ascidiacea</taxon>
        <taxon>Phlebobranchia</taxon>
        <taxon>Cionidae</taxon>
        <taxon>Ciona</taxon>
    </lineage>
</organism>
<dbReference type="InterPro" id="IPR001680">
    <property type="entry name" value="WD40_rpt"/>
</dbReference>
<feature type="region of interest" description="Disordered" evidence="6">
    <location>
        <begin position="806"/>
        <end position="825"/>
    </location>
</feature>
<dbReference type="PRINTS" id="PR00962">
    <property type="entry name" value="LETHAL2GIANT"/>
</dbReference>
<dbReference type="GO" id="GO:0005096">
    <property type="term" value="F:GTPase activator activity"/>
    <property type="evidence" value="ECO:0007669"/>
    <property type="project" value="TreeGrafter"/>
</dbReference>
<feature type="compositionally biased region" description="Basic residues" evidence="6">
    <location>
        <begin position="664"/>
        <end position="675"/>
    </location>
</feature>
<dbReference type="SUPFAM" id="SSF50978">
    <property type="entry name" value="WD40 repeat-like"/>
    <property type="match status" value="2"/>
</dbReference>
<dbReference type="PANTHER" id="PTHR10241">
    <property type="entry name" value="LETHAL 2 GIANT LARVAE PROTEIN"/>
    <property type="match status" value="1"/>
</dbReference>
<dbReference type="InParanoid" id="H2ZMJ3"/>
<evidence type="ECO:0000256" key="6">
    <source>
        <dbReference type="SAM" id="MobiDB-lite"/>
    </source>
</evidence>
<keyword evidence="2" id="KW-0268">Exocytosis</keyword>
<dbReference type="Proteomes" id="UP000007875">
    <property type="component" value="Unassembled WGS sequence"/>
</dbReference>
<keyword evidence="4" id="KW-0677">Repeat</keyword>
<dbReference type="GO" id="GO:0006887">
    <property type="term" value="P:exocytosis"/>
    <property type="evidence" value="ECO:0007669"/>
    <property type="project" value="UniProtKB-KW"/>
</dbReference>
<feature type="compositionally biased region" description="Polar residues" evidence="6">
    <location>
        <begin position="813"/>
        <end position="825"/>
    </location>
</feature>
<dbReference type="GO" id="GO:0008593">
    <property type="term" value="P:regulation of Notch signaling pathway"/>
    <property type="evidence" value="ECO:0007669"/>
    <property type="project" value="TreeGrafter"/>
</dbReference>
<evidence type="ECO:0000313" key="9">
    <source>
        <dbReference type="Proteomes" id="UP000007875"/>
    </source>
</evidence>
<proteinExistence type="inferred from homology"/>
<dbReference type="GeneTree" id="ENSGT00950000182906"/>
<dbReference type="InterPro" id="IPR013577">
    <property type="entry name" value="LLGL2"/>
</dbReference>
<keyword evidence="9" id="KW-1185">Reference proteome</keyword>
<dbReference type="FunCoup" id="H2ZMJ3">
    <property type="interactions" value="38"/>
</dbReference>
<dbReference type="Ensembl" id="ENSCSAVT00000019015.1">
    <property type="protein sequence ID" value="ENSCSAVP00000018809.1"/>
    <property type="gene ID" value="ENSCSAVG00000011051.1"/>
</dbReference>
<dbReference type="AlphaFoldDB" id="H2ZMJ3"/>
<dbReference type="Pfam" id="PF08366">
    <property type="entry name" value="LLGL"/>
    <property type="match status" value="1"/>
</dbReference>
<dbReference type="InterPro" id="IPR036322">
    <property type="entry name" value="WD40_repeat_dom_sf"/>
</dbReference>
<dbReference type="GO" id="GO:0005886">
    <property type="term" value="C:plasma membrane"/>
    <property type="evidence" value="ECO:0007669"/>
    <property type="project" value="TreeGrafter"/>
</dbReference>
<feature type="domain" description="Lethal giant larvae homologue 2" evidence="7">
    <location>
        <begin position="271"/>
        <end position="370"/>
    </location>
</feature>
<dbReference type="PROSITE" id="PS50082">
    <property type="entry name" value="WD_REPEATS_2"/>
    <property type="match status" value="1"/>
</dbReference>
<keyword evidence="3 5" id="KW-0853">WD repeat</keyword>
<dbReference type="Gene3D" id="2.130.10.10">
    <property type="entry name" value="YVTN repeat-like/Quinoprotein amine dehydrogenase"/>
    <property type="match status" value="2"/>
</dbReference>
<dbReference type="eggNOG" id="KOG1983">
    <property type="taxonomic scope" value="Eukaryota"/>
</dbReference>
<feature type="region of interest" description="Disordered" evidence="6">
    <location>
        <begin position="655"/>
        <end position="717"/>
    </location>
</feature>
<dbReference type="GO" id="GO:0045159">
    <property type="term" value="F:myosin II binding"/>
    <property type="evidence" value="ECO:0007669"/>
    <property type="project" value="TreeGrafter"/>
</dbReference>
<comment type="similarity">
    <text evidence="1">Belongs to the WD repeat L(2)GL family.</text>
</comment>
<dbReference type="GO" id="GO:0030864">
    <property type="term" value="C:cortical actin cytoskeleton"/>
    <property type="evidence" value="ECO:0007669"/>
    <property type="project" value="TreeGrafter"/>
</dbReference>
<dbReference type="PANTHER" id="PTHR10241:SF29">
    <property type="entry name" value="LETHAL(2) GIANT LARVAE PROTEIN"/>
    <property type="match status" value="1"/>
</dbReference>
<protein>
    <recommendedName>
        <fullName evidence="7">Lethal giant larvae homologue 2 domain-containing protein</fullName>
    </recommendedName>
</protein>
<evidence type="ECO:0000313" key="8">
    <source>
        <dbReference type="Ensembl" id="ENSCSAVP00000018809.1"/>
    </source>
</evidence>
<feature type="repeat" description="WD" evidence="5">
    <location>
        <begin position="435"/>
        <end position="453"/>
    </location>
</feature>
<evidence type="ECO:0000256" key="5">
    <source>
        <dbReference type="PROSITE-ProRule" id="PRU00221"/>
    </source>
</evidence>
<dbReference type="STRING" id="51511.ENSCSAVP00000018809"/>
<dbReference type="InterPro" id="IPR000664">
    <property type="entry name" value="Lethal2_giant"/>
</dbReference>